<dbReference type="Pfam" id="PF19916">
    <property type="entry name" value="VMAP-M0"/>
    <property type="match status" value="1"/>
</dbReference>
<name>A0A9Q9IG58_9ACTN</name>
<accession>A0A9Q9IG58</accession>
<dbReference type="Gene3D" id="3.40.50.300">
    <property type="entry name" value="P-loop containing nucleotide triphosphate hydrolases"/>
    <property type="match status" value="1"/>
</dbReference>
<feature type="domain" description="Effector-associated" evidence="4">
    <location>
        <begin position="15"/>
        <end position="84"/>
    </location>
</feature>
<organism evidence="5 6">
    <name type="scientific">Dactylosporangium aurantiacum</name>
    <dbReference type="NCBI Taxonomy" id="35754"/>
    <lineage>
        <taxon>Bacteria</taxon>
        <taxon>Bacillati</taxon>
        <taxon>Actinomycetota</taxon>
        <taxon>Actinomycetes</taxon>
        <taxon>Micromonosporales</taxon>
        <taxon>Micromonosporaceae</taxon>
        <taxon>Dactylosporangium</taxon>
    </lineage>
</organism>
<reference evidence="5" key="1">
    <citation type="submission" date="2021-04" db="EMBL/GenBank/DDBJ databases">
        <title>Dactylosporangium aurantiacum NRRL B-8018 full assembly.</title>
        <authorList>
            <person name="Hartkoorn R.C."/>
            <person name="Beaudoing E."/>
            <person name="Hot D."/>
        </authorList>
    </citation>
    <scope>NUCLEOTIDE SEQUENCE</scope>
    <source>
        <strain evidence="5">NRRL B-8018</strain>
    </source>
</reference>
<dbReference type="NCBIfam" id="NF040586">
    <property type="entry name" value="FxSxx_TPR"/>
    <property type="match status" value="1"/>
</dbReference>
<evidence type="ECO:0000313" key="6">
    <source>
        <dbReference type="Proteomes" id="UP001058003"/>
    </source>
</evidence>
<sequence length="1090" mass="120028">MAQVQSGRGRLDGLVNVLLLVPELSDPDAWDAAVEETERRLDRDLEARRFPDHRRDVQSVLRACQSCSGGLRSLARVLHGIYPTVFTADAVAIADRIAGPDLLSGPDRDALLDILRDVPVEQLAAAGERVQAGGPLSTKAGWSDIRAAVLGLENASGEIPSLLTFIDALEVVAGPPNADELRQWADSVKGGLLFGHSASVLSVDAGRPAPDVRVERPSVGGRPVRSRRADGSQPIWGGGVPIRNRNFTGRVALLERLGSALRQGSKASVLPQTLQGMGGVGKTQLVVEYVYRNIDDYDLIWWIAAEQTATVLDSLAQLAERLGLTTTDDRRRTARTVLDSLADSGLSWLLVYDNVDEAVILDQFVPSHGGHVIVTTRNQELASGWSSIAVDVFERGESVELLQRRSQDPHGQARISDVEADELADKLGDLPLALEQAVSWYLATAMPIRDYLELLDNQMSRELLSEGRPQGYPVTVAAFVNLAVERLREVAPATAQMFELFAFLGGEPVAVSLLRYGRDADIAEPLKSTLAVPLERSRVVRDLSRYGLAKVDQDERLQVHRLVQRVLQESLSEEQRRRALLNAQNILAAANPGDPDEVGELSRQRDLGAHLTAARMISAENAAARQVILHHARYLYLTGNYEDSRDLAQRAVDVWSQDTTDPLYGPEGDFTVQAIALLANATRTLGDSEKARELAQTAYTVMSRSSGFGERHESKLITGNQVGADLRIAGLYRDALEFDLVSVGLHDEVFGPFEKYTLRAKANLAVDYRMVGEFEKALALDREIATHWESMGGTDPRALSAYLNMARDYYGMGAYQAGLDVIELWREPLQQSLGPQHSQVLLAGRTYGVMLRKAGRREEAVGVLRDHYERVKERFDSRPNQERLREGSKPDSNHEFALAAAMSLSNALREVGEYDEALALIDDTLRRYDQYFGKQHPLTLVARVNEAILRRARGEYAEARTLDERCFTALGAVLSPDHPYTLCAGTSLAADFALAGERERAAEMSRQMLQMSRAYGGVHEARDNAEHPYLLMREVSLAHDLRALGEQTEADRVFGRAVTGLRKALGPNHPDVAAIERRQRPEGDIEPPPT</sequence>
<dbReference type="InterPro" id="IPR027417">
    <property type="entry name" value="P-loop_NTPase"/>
</dbReference>
<evidence type="ECO:0000256" key="1">
    <source>
        <dbReference type="SAM" id="MobiDB-lite"/>
    </source>
</evidence>
<keyword evidence="6" id="KW-1185">Reference proteome</keyword>
<gene>
    <name evidence="5" type="ORF">Daura_04950</name>
</gene>
<dbReference type="Pfam" id="PF13424">
    <property type="entry name" value="TPR_12"/>
    <property type="match status" value="1"/>
</dbReference>
<feature type="compositionally biased region" description="Basic and acidic residues" evidence="1">
    <location>
        <begin position="1074"/>
        <end position="1083"/>
    </location>
</feature>
<dbReference type="Proteomes" id="UP001058003">
    <property type="component" value="Chromosome"/>
</dbReference>
<dbReference type="OrthoDB" id="580767at2"/>
<feature type="region of interest" description="Disordered" evidence="1">
    <location>
        <begin position="1065"/>
        <end position="1090"/>
    </location>
</feature>
<proteinExistence type="predicted"/>
<dbReference type="AlphaFoldDB" id="A0A9Q9IG58"/>
<protein>
    <submittedName>
        <fullName evidence="5">Tetratricopeptide repeat protein</fullName>
    </submittedName>
</protein>
<dbReference type="InterPro" id="IPR011990">
    <property type="entry name" value="TPR-like_helical_dom_sf"/>
</dbReference>
<dbReference type="SUPFAM" id="SSF48452">
    <property type="entry name" value="TPR-like"/>
    <property type="match status" value="3"/>
</dbReference>
<dbReference type="Gene3D" id="1.25.40.10">
    <property type="entry name" value="Tetratricopeptide repeat domain"/>
    <property type="match status" value="2"/>
</dbReference>
<evidence type="ECO:0000259" key="3">
    <source>
        <dbReference type="Pfam" id="PF19916"/>
    </source>
</evidence>
<dbReference type="SUPFAM" id="SSF52540">
    <property type="entry name" value="P-loop containing nucleoside triphosphate hydrolases"/>
    <property type="match status" value="1"/>
</dbReference>
<dbReference type="RefSeq" id="WP_156089388.1">
    <property type="nucleotide sequence ID" value="NZ_CP073767.1"/>
</dbReference>
<dbReference type="InterPro" id="IPR002182">
    <property type="entry name" value="NB-ARC"/>
</dbReference>
<dbReference type="InterPro" id="IPR045431">
    <property type="entry name" value="EAD2"/>
</dbReference>
<dbReference type="GO" id="GO:0043531">
    <property type="term" value="F:ADP binding"/>
    <property type="evidence" value="ECO:0007669"/>
    <property type="project" value="InterPro"/>
</dbReference>
<dbReference type="PANTHER" id="PTHR46082:SF6">
    <property type="entry name" value="AAA+ ATPASE DOMAIN-CONTAINING PROTEIN-RELATED"/>
    <property type="match status" value="1"/>
</dbReference>
<evidence type="ECO:0000313" key="5">
    <source>
        <dbReference type="EMBL" id="UWZ55574.1"/>
    </source>
</evidence>
<dbReference type="KEGG" id="daur:Daura_04950"/>
<dbReference type="Pfam" id="PF00931">
    <property type="entry name" value="NB-ARC"/>
    <property type="match status" value="1"/>
</dbReference>
<dbReference type="Pfam" id="PF13374">
    <property type="entry name" value="TPR_10"/>
    <property type="match status" value="1"/>
</dbReference>
<evidence type="ECO:0000259" key="2">
    <source>
        <dbReference type="Pfam" id="PF00931"/>
    </source>
</evidence>
<dbReference type="InterPro" id="IPR045555">
    <property type="entry name" value="VMAP-M0"/>
</dbReference>
<dbReference type="InterPro" id="IPR053137">
    <property type="entry name" value="NLR-like"/>
</dbReference>
<dbReference type="EMBL" id="CP073767">
    <property type="protein sequence ID" value="UWZ55574.1"/>
    <property type="molecule type" value="Genomic_DNA"/>
</dbReference>
<evidence type="ECO:0000259" key="4">
    <source>
        <dbReference type="Pfam" id="PF19956"/>
    </source>
</evidence>
<feature type="domain" description="NB-ARC" evidence="2">
    <location>
        <begin position="273"/>
        <end position="404"/>
    </location>
</feature>
<dbReference type="PANTHER" id="PTHR46082">
    <property type="entry name" value="ATP/GTP-BINDING PROTEIN-RELATED"/>
    <property type="match status" value="1"/>
</dbReference>
<dbReference type="Pfam" id="PF19956">
    <property type="entry name" value="EAD2"/>
    <property type="match status" value="1"/>
</dbReference>
<feature type="domain" description="vWA-MoxR associated protein middle region 0" evidence="3">
    <location>
        <begin position="104"/>
        <end position="189"/>
    </location>
</feature>